<sequence>MVKTIDIDVDFNGIIIFDYPGILAPFGGKIDDGENILQEFTTTDKGELGLNEGIALPIMGLDDGGYVVRLFLNEFPDNEDREVIFTDKYFYLNVTGDLYVADMAVFWEWDYYTGWVNADVPKGIYKVSLEGVHLLKGEETIYCYDLIFEKTNQLGIRDVEPRSDSRLY</sequence>
<dbReference type="OrthoDB" id="6887437at2"/>
<dbReference type="PATRIC" id="fig|1619248.3.peg.4379"/>
<gene>
    <name evidence="1" type="ORF">SS37_22685</name>
</gene>
<evidence type="ECO:0000313" key="2">
    <source>
        <dbReference type="Proteomes" id="UP000033352"/>
    </source>
</evidence>
<evidence type="ECO:0000313" key="1">
    <source>
        <dbReference type="EMBL" id="KJN18694.1"/>
    </source>
</evidence>
<organism evidence="1 2">
    <name type="scientific">Enterobacter sichuanensis</name>
    <dbReference type="NCBI Taxonomy" id="2071710"/>
    <lineage>
        <taxon>Bacteria</taxon>
        <taxon>Pseudomonadati</taxon>
        <taxon>Pseudomonadota</taxon>
        <taxon>Gammaproteobacteria</taxon>
        <taxon>Enterobacterales</taxon>
        <taxon>Enterobacteriaceae</taxon>
        <taxon>Enterobacter</taxon>
        <taxon>Enterobacter cloacae complex</taxon>
    </lineage>
</organism>
<comment type="caution">
    <text evidence="1">The sequence shown here is derived from an EMBL/GenBank/DDBJ whole genome shotgun (WGS) entry which is preliminary data.</text>
</comment>
<dbReference type="AlphaFoldDB" id="A0A0F1AC38"/>
<dbReference type="EMBL" id="JZYX01000065">
    <property type="protein sequence ID" value="KJN18694.1"/>
    <property type="molecule type" value="Genomic_DNA"/>
</dbReference>
<name>A0A0F1AC38_9ENTR</name>
<proteinExistence type="predicted"/>
<dbReference type="RefSeq" id="WP_045286714.1">
    <property type="nucleotide sequence ID" value="NZ_JZYX01000065.1"/>
</dbReference>
<protein>
    <submittedName>
        <fullName evidence="1">Uncharacterized protein</fullName>
    </submittedName>
</protein>
<dbReference type="Proteomes" id="UP000033352">
    <property type="component" value="Unassembled WGS sequence"/>
</dbReference>
<reference evidence="1 2" key="1">
    <citation type="submission" date="2015-03" db="EMBL/GenBank/DDBJ databases">
        <authorList>
            <person name="McCorrison J."/>
            <person name="Sanka R."/>
            <person name="Adams M."/>
            <person name="Brinkac L."/>
            <person name="Nierman W."/>
            <person name="Sutton G."/>
            <person name="Nelson K."/>
            <person name="Kiedrowski L."/>
            <person name="Guerrero D."/>
            <person name="Bonomo R."/>
        </authorList>
    </citation>
    <scope>NUCLEOTIDE SEQUENCE [LARGE SCALE GENOMIC DNA]</scope>
    <source>
        <strain evidence="1 2">35699</strain>
    </source>
</reference>
<accession>A0A0F1AC38</accession>